<dbReference type="Proteomes" id="UP000025061">
    <property type="component" value="Unassembled WGS sequence"/>
</dbReference>
<accession>A0A059FAF6</accession>
<keyword evidence="2" id="KW-1185">Reference proteome</keyword>
<dbReference type="SMART" id="SM00855">
    <property type="entry name" value="PGAM"/>
    <property type="match status" value="1"/>
</dbReference>
<comment type="caution">
    <text evidence="1">The sequence shown here is derived from an EMBL/GenBank/DDBJ whole genome shotgun (WGS) entry which is preliminary data.</text>
</comment>
<dbReference type="AlphaFoldDB" id="A0A059FAF6"/>
<dbReference type="EMBL" id="ARYI01000018">
    <property type="protein sequence ID" value="KCZ87526.1"/>
    <property type="molecule type" value="Genomic_DNA"/>
</dbReference>
<evidence type="ECO:0000313" key="2">
    <source>
        <dbReference type="Proteomes" id="UP000025061"/>
    </source>
</evidence>
<dbReference type="CDD" id="cd07067">
    <property type="entry name" value="HP_PGM_like"/>
    <property type="match status" value="1"/>
</dbReference>
<evidence type="ECO:0000313" key="1">
    <source>
        <dbReference type="EMBL" id="KCZ87526.1"/>
    </source>
</evidence>
<organism evidence="1 2">
    <name type="scientific">Hyphomonas hirschiana VP5</name>
    <dbReference type="NCBI Taxonomy" id="1280951"/>
    <lineage>
        <taxon>Bacteria</taxon>
        <taxon>Pseudomonadati</taxon>
        <taxon>Pseudomonadota</taxon>
        <taxon>Alphaproteobacteria</taxon>
        <taxon>Hyphomonadales</taxon>
        <taxon>Hyphomonadaceae</taxon>
        <taxon>Hyphomonas</taxon>
    </lineage>
</organism>
<dbReference type="Gene3D" id="3.40.50.1240">
    <property type="entry name" value="Phosphoglycerate mutase-like"/>
    <property type="match status" value="1"/>
</dbReference>
<dbReference type="PATRIC" id="fig|1280951.3.peg.3186"/>
<sequence>MIFLIRHGEAAASWGDHPDPGLSDLGKGQAEAAAEILAKLGATTAITSPMQRCRETAQPFETRAGLTARVVPDVSEISTPDGIEDRVSWLRGLMAGTWTQAGADLVAWRLNMSKTVSELPDGTAVFSHFVAINALVGALEGDDRVTVFRPGHCSVTRLERRGGVLRVAEYGSESATRVL</sequence>
<dbReference type="InterPro" id="IPR013078">
    <property type="entry name" value="His_Pase_superF_clade-1"/>
</dbReference>
<gene>
    <name evidence="1" type="ORF">HHI_15793</name>
</gene>
<dbReference type="InterPro" id="IPR029033">
    <property type="entry name" value="His_PPase_superfam"/>
</dbReference>
<proteinExistence type="predicted"/>
<protein>
    <submittedName>
        <fullName evidence="1">Phosphoglycerate mutase</fullName>
    </submittedName>
</protein>
<dbReference type="RefSeq" id="WP_011647077.1">
    <property type="nucleotide sequence ID" value="NZ_ARYI01000018.1"/>
</dbReference>
<reference evidence="1 2" key="1">
    <citation type="submission" date="2013-04" db="EMBL/GenBank/DDBJ databases">
        <title>Hyphomonas hirschiana VP5 Genome Sequencing.</title>
        <authorList>
            <person name="Lai Q."/>
            <person name="Shao Z."/>
        </authorList>
    </citation>
    <scope>NUCLEOTIDE SEQUENCE [LARGE SCALE GENOMIC DNA]</scope>
    <source>
        <strain evidence="1 2">VP5</strain>
    </source>
</reference>
<dbReference type="SUPFAM" id="SSF53254">
    <property type="entry name" value="Phosphoglycerate mutase-like"/>
    <property type="match status" value="1"/>
</dbReference>
<dbReference type="OrthoDB" id="5729189at2"/>
<name>A0A059FAF6_9PROT</name>
<dbReference type="Pfam" id="PF00300">
    <property type="entry name" value="His_Phos_1"/>
    <property type="match status" value="1"/>
</dbReference>